<gene>
    <name evidence="1" type="ORF">H8E29_01630</name>
</gene>
<name>A0A8J6NHY2_9CHLR</name>
<accession>A0A8J6NHY2</accession>
<evidence type="ECO:0000313" key="2">
    <source>
        <dbReference type="Proteomes" id="UP000614469"/>
    </source>
</evidence>
<evidence type="ECO:0000313" key="1">
    <source>
        <dbReference type="EMBL" id="MBC8333939.1"/>
    </source>
</evidence>
<organism evidence="1 2">
    <name type="scientific">Candidatus Desulfolinea nitratireducens</name>
    <dbReference type="NCBI Taxonomy" id="2841698"/>
    <lineage>
        <taxon>Bacteria</taxon>
        <taxon>Bacillati</taxon>
        <taxon>Chloroflexota</taxon>
        <taxon>Anaerolineae</taxon>
        <taxon>Anaerolineales</taxon>
        <taxon>Anaerolineales incertae sedis</taxon>
        <taxon>Candidatus Desulfolinea</taxon>
    </lineage>
</organism>
<dbReference type="EMBL" id="JACNJN010000033">
    <property type="protein sequence ID" value="MBC8333939.1"/>
    <property type="molecule type" value="Genomic_DNA"/>
</dbReference>
<comment type="caution">
    <text evidence="1">The sequence shown here is derived from an EMBL/GenBank/DDBJ whole genome shotgun (WGS) entry which is preliminary data.</text>
</comment>
<proteinExistence type="predicted"/>
<dbReference type="Pfam" id="PF14281">
    <property type="entry name" value="PDDEXK_4"/>
    <property type="match status" value="1"/>
</dbReference>
<sequence length="377" mass="44389">MKPEHVEKPFSQRLLELISEPNFIKFQNILSEPNFFTVVGRTHYERWHSNFYGWLLDANGSHLMRDYVLIRFLLLIHDERCLKSSYHGKNNLSEIIPMAEFDEISVIPNEHQSSEKSIRNVGRFDVFLTAKYRNNDVAGKLNVIFELKIDSRIDAEQSKKYANWLYEQHPEDTNILIYLLPELMSDSRSTVGDARWYCMDYQLLNDKLVQPILEHPNLNHKVQPFIIQYIKNLKIRHKGIKMAITKEEKKLAVELYEKYSDVFDSIFDALQEENIIDDSTSDIPTRGRSSGRITVKINNKIFDGETVRLLFRKILEYLVDENLLRDISLPWGISKTRYILTKEIHPIHPSGKSFFYPESYKGYTMETHYARERGLSC</sequence>
<protein>
    <submittedName>
        <fullName evidence="1">PD-(D/E)XK nuclease family protein</fullName>
    </submittedName>
</protein>
<dbReference type="InterPro" id="IPR029470">
    <property type="entry name" value="PDDEXK_4"/>
</dbReference>
<dbReference type="Proteomes" id="UP000614469">
    <property type="component" value="Unassembled WGS sequence"/>
</dbReference>
<reference evidence="1 2" key="1">
    <citation type="submission" date="2020-08" db="EMBL/GenBank/DDBJ databases">
        <title>Bridging the membrane lipid divide: bacteria of the FCB group superphylum have the potential to synthesize archaeal ether lipids.</title>
        <authorList>
            <person name="Villanueva L."/>
            <person name="Von Meijenfeldt F.A.B."/>
            <person name="Westbye A.B."/>
            <person name="Yadav S."/>
            <person name="Hopmans E.C."/>
            <person name="Dutilh B.E."/>
            <person name="Sinninghe Damste J.S."/>
        </authorList>
    </citation>
    <scope>NUCLEOTIDE SEQUENCE [LARGE SCALE GENOMIC DNA]</scope>
    <source>
        <strain evidence="1">NIOZ-UU36</strain>
    </source>
</reference>
<dbReference type="AlphaFoldDB" id="A0A8J6NHY2"/>